<dbReference type="SUPFAM" id="SSF143847">
    <property type="entry name" value="XisI-like"/>
    <property type="match status" value="1"/>
</dbReference>
<dbReference type="EMBL" id="JAQOSO010000004">
    <property type="protein sequence ID" value="MDJ1172787.1"/>
    <property type="molecule type" value="Genomic_DNA"/>
</dbReference>
<keyword evidence="2" id="KW-1185">Reference proteome</keyword>
<accession>A0ABT7B0T7</accession>
<reference evidence="1 2" key="1">
    <citation type="submission" date="2023-01" db="EMBL/GenBank/DDBJ databases">
        <title>Novel diversity within Roseofilum (Cyanobacteria; Desertifilaceae) from marine benthic mats with descriptions of four novel species.</title>
        <authorList>
            <person name="Wang Y."/>
            <person name="Berthold D.E."/>
            <person name="Hu J."/>
            <person name="Lefler F.W."/>
            <person name="Laughinghouse H.D. IV."/>
        </authorList>
    </citation>
    <scope>NUCLEOTIDE SEQUENCE [LARGE SCALE GENOMIC DNA]</scope>
    <source>
        <strain evidence="1 2">BLCC-M114</strain>
    </source>
</reference>
<dbReference type="InterPro" id="IPR014968">
    <property type="entry name" value="XisI"/>
</dbReference>
<gene>
    <name evidence="1" type="ORF">PMG25_01630</name>
</gene>
<dbReference type="RefSeq" id="WP_283765166.1">
    <property type="nucleotide sequence ID" value="NZ_JAQOSO010000004.1"/>
</dbReference>
<sequence>MDELEQYRTVIKTLLSEFTTRQYANPDILELQNKTVFDTTQDHYVVMSDGWNKNGSRIHGCLMDIQIINGKIWIQLDGTEYGIALDLMEAGIPQDKIVLGYKEPSIRPYTGFAIA</sequence>
<dbReference type="Gene3D" id="3.30.310.110">
    <property type="entry name" value="XisI-like"/>
    <property type="match status" value="1"/>
</dbReference>
<dbReference type="Proteomes" id="UP001235849">
    <property type="component" value="Unassembled WGS sequence"/>
</dbReference>
<evidence type="ECO:0000313" key="2">
    <source>
        <dbReference type="Proteomes" id="UP001235849"/>
    </source>
</evidence>
<name>A0ABT7B0T7_9CYAN</name>
<dbReference type="Pfam" id="PF08869">
    <property type="entry name" value="XisI"/>
    <property type="match status" value="1"/>
</dbReference>
<comment type="caution">
    <text evidence="1">The sequence shown here is derived from an EMBL/GenBank/DDBJ whole genome shotgun (WGS) entry which is preliminary data.</text>
</comment>
<dbReference type="CDD" id="cd16382">
    <property type="entry name" value="XisI-like"/>
    <property type="match status" value="1"/>
</dbReference>
<evidence type="ECO:0000313" key="1">
    <source>
        <dbReference type="EMBL" id="MDJ1172787.1"/>
    </source>
</evidence>
<organism evidence="1 2">
    <name type="scientific">Roseofilum capinflatum BLCC-M114</name>
    <dbReference type="NCBI Taxonomy" id="3022440"/>
    <lineage>
        <taxon>Bacteria</taxon>
        <taxon>Bacillati</taxon>
        <taxon>Cyanobacteriota</taxon>
        <taxon>Cyanophyceae</taxon>
        <taxon>Desertifilales</taxon>
        <taxon>Desertifilaceae</taxon>
        <taxon>Roseofilum</taxon>
        <taxon>Roseofilum capinflatum</taxon>
    </lineage>
</organism>
<dbReference type="InterPro" id="IPR035943">
    <property type="entry name" value="XisI-like_sf"/>
</dbReference>
<proteinExistence type="predicted"/>
<protein>
    <submittedName>
        <fullName evidence="1">XisI protein</fullName>
    </submittedName>
</protein>